<dbReference type="InterPro" id="IPR036220">
    <property type="entry name" value="UDP-Glc/GDP-Man_DH_C_sf"/>
</dbReference>
<evidence type="ECO:0000259" key="5">
    <source>
        <dbReference type="SMART" id="SM00984"/>
    </source>
</evidence>
<comment type="similarity">
    <text evidence="3">Belongs to the UDP-glucose/GDP-mannose dehydrogenase family.</text>
</comment>
<dbReference type="Gene3D" id="3.40.50.720">
    <property type="entry name" value="NAD(P)-binding Rossmann-like Domain"/>
    <property type="match status" value="2"/>
</dbReference>
<evidence type="ECO:0000256" key="3">
    <source>
        <dbReference type="PIRNR" id="PIRNR000124"/>
    </source>
</evidence>
<dbReference type="EMBL" id="CP066776">
    <property type="protein sequence ID" value="QQL45466.1"/>
    <property type="molecule type" value="Genomic_DNA"/>
</dbReference>
<dbReference type="PANTHER" id="PTHR43491">
    <property type="entry name" value="UDP-N-ACETYL-D-MANNOSAMINE DEHYDROGENASE"/>
    <property type="match status" value="1"/>
</dbReference>
<dbReference type="SUPFAM" id="SSF51735">
    <property type="entry name" value="NAD(P)-binding Rossmann-fold domains"/>
    <property type="match status" value="1"/>
</dbReference>
<dbReference type="InterPro" id="IPR028359">
    <property type="entry name" value="UDP_ManNAc/GlcNAc_DH"/>
</dbReference>
<dbReference type="GO" id="GO:0051287">
    <property type="term" value="F:NAD binding"/>
    <property type="evidence" value="ECO:0007669"/>
    <property type="project" value="InterPro"/>
</dbReference>
<name>A0A7T7F283_9BACT</name>
<dbReference type="InterPro" id="IPR036291">
    <property type="entry name" value="NAD(P)-bd_dom_sf"/>
</dbReference>
<dbReference type="KEGG" id="soa:G3M56_002415"/>
<organism evidence="6 7">
    <name type="scientific">Sulfuriroseicoccus oceanibius</name>
    <dbReference type="NCBI Taxonomy" id="2707525"/>
    <lineage>
        <taxon>Bacteria</taxon>
        <taxon>Pseudomonadati</taxon>
        <taxon>Verrucomicrobiota</taxon>
        <taxon>Verrucomicrobiia</taxon>
        <taxon>Verrucomicrobiales</taxon>
        <taxon>Verrucomicrobiaceae</taxon>
        <taxon>Sulfuriroseicoccus</taxon>
    </lineage>
</organism>
<sequence length="440" mass="48066">MQLLEKIQSKDAVIGIVGLGYVGLPLMLAFSAKGYHSVGFDIDQSKVDSIKAGESYIDHIDSAPLGTGVSNGLIDATTDFSRIAEVDAIIMCVPTPLDEHLEPDLSYVTNTMDAVAPYLRSGQVVSLESTTYPGTTEEELKPRIEAQGLTVGTDVFLVYSPEREDPGNPEFSSKNIPKVVGGTTPACAEVGKALYEAAIASVVPVSSTQVAEFTKLLENIYRAVNIGLVNELKIAADKMGIDIWEVINAAATKPFGFKAFYPGPGLGGHCIPIDPFYLTWKAREYGVHTRFIELAGQINRSMPQYVVRATSDALNRRKKAVNGSKILLMGLAYKEDVDDMRESPAFELMDLLKEQGAEVDYYDPHLPVITPTREHAEWTGTQSIEWNEQAIRGYDAVLISTHHKAFDLQQLVDWADIIVDTRNALAKSGIEPKDGQLTKA</sequence>
<dbReference type="SMART" id="SM00984">
    <property type="entry name" value="UDPG_MGDP_dh_C"/>
    <property type="match status" value="1"/>
</dbReference>
<dbReference type="Pfam" id="PF03721">
    <property type="entry name" value="UDPG_MGDP_dh_N"/>
    <property type="match status" value="1"/>
</dbReference>
<evidence type="ECO:0000313" key="6">
    <source>
        <dbReference type="EMBL" id="QQL45466.1"/>
    </source>
</evidence>
<protein>
    <submittedName>
        <fullName evidence="6">Nucleotide sugar dehydrogenase</fullName>
    </submittedName>
</protein>
<dbReference type="Pfam" id="PF00984">
    <property type="entry name" value="UDPG_MGDP_dh"/>
    <property type="match status" value="1"/>
</dbReference>
<keyword evidence="1" id="KW-0560">Oxidoreductase</keyword>
<dbReference type="NCBIfam" id="TIGR03026">
    <property type="entry name" value="NDP-sugDHase"/>
    <property type="match status" value="1"/>
</dbReference>
<keyword evidence="4" id="KW-1133">Transmembrane helix</keyword>
<dbReference type="PANTHER" id="PTHR43491:SF1">
    <property type="entry name" value="UDP-N-ACETYL-D-MANNOSAMINE DEHYDROGENASE"/>
    <property type="match status" value="1"/>
</dbReference>
<evidence type="ECO:0000256" key="4">
    <source>
        <dbReference type="SAM" id="Phobius"/>
    </source>
</evidence>
<dbReference type="GO" id="GO:0016616">
    <property type="term" value="F:oxidoreductase activity, acting on the CH-OH group of donors, NAD or NADP as acceptor"/>
    <property type="evidence" value="ECO:0007669"/>
    <property type="project" value="InterPro"/>
</dbReference>
<dbReference type="SUPFAM" id="SSF52413">
    <property type="entry name" value="UDP-glucose/GDP-mannose dehydrogenase C-terminal domain"/>
    <property type="match status" value="1"/>
</dbReference>
<dbReference type="PIRSF" id="PIRSF500136">
    <property type="entry name" value="UDP_ManNAc_DH"/>
    <property type="match status" value="1"/>
</dbReference>
<dbReference type="AlphaFoldDB" id="A0A7T7F283"/>
<dbReference type="InterPro" id="IPR014026">
    <property type="entry name" value="UDP-Glc/GDP-Man_DH_dimer"/>
</dbReference>
<dbReference type="GO" id="GO:0000271">
    <property type="term" value="P:polysaccharide biosynthetic process"/>
    <property type="evidence" value="ECO:0007669"/>
    <property type="project" value="InterPro"/>
</dbReference>
<dbReference type="InterPro" id="IPR017476">
    <property type="entry name" value="UDP-Glc/GDP-Man"/>
</dbReference>
<keyword evidence="7" id="KW-1185">Reference proteome</keyword>
<dbReference type="InterPro" id="IPR001732">
    <property type="entry name" value="UDP-Glc/GDP-Man_DH_N"/>
</dbReference>
<dbReference type="Proteomes" id="UP000475117">
    <property type="component" value="Chromosome"/>
</dbReference>
<reference evidence="6 7" key="1">
    <citation type="submission" date="2020-12" db="EMBL/GenBank/DDBJ databases">
        <title>Sulforoseuscoccus oceanibium gen. nov., sp. nov., a representative of the phylum Verrucomicrobia with special cytoplasmic membrane, and proposal of Sulforoseuscoccusaceae fam. nov.</title>
        <authorList>
            <person name="Xi F."/>
        </authorList>
    </citation>
    <scope>NUCLEOTIDE SEQUENCE [LARGE SCALE GENOMIC DNA]</scope>
    <source>
        <strain evidence="6 7">T37</strain>
    </source>
</reference>
<feature type="transmembrane region" description="Helical" evidence="4">
    <location>
        <begin position="12"/>
        <end position="32"/>
    </location>
</feature>
<evidence type="ECO:0000256" key="1">
    <source>
        <dbReference type="ARBA" id="ARBA00023002"/>
    </source>
</evidence>
<keyword evidence="4" id="KW-0812">Transmembrane</keyword>
<keyword evidence="2" id="KW-0520">NAD</keyword>
<feature type="domain" description="UDP-glucose/GDP-mannose dehydrogenase C-terminal" evidence="5">
    <location>
        <begin position="327"/>
        <end position="427"/>
    </location>
</feature>
<dbReference type="SUPFAM" id="SSF48179">
    <property type="entry name" value="6-phosphogluconate dehydrogenase C-terminal domain-like"/>
    <property type="match status" value="1"/>
</dbReference>
<dbReference type="Pfam" id="PF03720">
    <property type="entry name" value="UDPG_MGDP_dh_C"/>
    <property type="match status" value="1"/>
</dbReference>
<proteinExistence type="inferred from homology"/>
<gene>
    <name evidence="6" type="ORF">G3M56_002415</name>
</gene>
<keyword evidence="4" id="KW-0472">Membrane</keyword>
<dbReference type="PIRSF" id="PIRSF000124">
    <property type="entry name" value="UDPglc_GDPman_dh"/>
    <property type="match status" value="1"/>
</dbReference>
<evidence type="ECO:0000256" key="2">
    <source>
        <dbReference type="ARBA" id="ARBA00023027"/>
    </source>
</evidence>
<dbReference type="InterPro" id="IPR008927">
    <property type="entry name" value="6-PGluconate_DH-like_C_sf"/>
</dbReference>
<dbReference type="GO" id="GO:0016628">
    <property type="term" value="F:oxidoreductase activity, acting on the CH-CH group of donors, NAD or NADP as acceptor"/>
    <property type="evidence" value="ECO:0007669"/>
    <property type="project" value="InterPro"/>
</dbReference>
<accession>A0A7T7F283</accession>
<dbReference type="InterPro" id="IPR014027">
    <property type="entry name" value="UDP-Glc/GDP-Man_DH_C"/>
</dbReference>
<evidence type="ECO:0000313" key="7">
    <source>
        <dbReference type="Proteomes" id="UP000475117"/>
    </source>
</evidence>